<dbReference type="NCBIfam" id="TIGR01730">
    <property type="entry name" value="RND_mfp"/>
    <property type="match status" value="1"/>
</dbReference>
<feature type="compositionally biased region" description="Low complexity" evidence="4">
    <location>
        <begin position="401"/>
        <end position="442"/>
    </location>
</feature>
<evidence type="ECO:0000256" key="1">
    <source>
        <dbReference type="ARBA" id="ARBA00004196"/>
    </source>
</evidence>
<evidence type="ECO:0000313" key="11">
    <source>
        <dbReference type="Proteomes" id="UP000677537"/>
    </source>
</evidence>
<evidence type="ECO:0000259" key="7">
    <source>
        <dbReference type="Pfam" id="PF25917"/>
    </source>
</evidence>
<comment type="caution">
    <text evidence="10">The sequence shown here is derived from an EMBL/GenBank/DDBJ whole genome shotgun (WGS) entry which is preliminary data.</text>
</comment>
<dbReference type="Gene3D" id="1.10.287.470">
    <property type="entry name" value="Helix hairpin bin"/>
    <property type="match status" value="1"/>
</dbReference>
<dbReference type="Pfam" id="PF25967">
    <property type="entry name" value="RND-MFP_C"/>
    <property type="match status" value="1"/>
</dbReference>
<organism evidence="10 11">
    <name type="scientific">Roseomonas indoligenes</name>
    <dbReference type="NCBI Taxonomy" id="2820811"/>
    <lineage>
        <taxon>Bacteria</taxon>
        <taxon>Pseudomonadati</taxon>
        <taxon>Pseudomonadota</taxon>
        <taxon>Alphaproteobacteria</taxon>
        <taxon>Acetobacterales</taxon>
        <taxon>Roseomonadaceae</taxon>
        <taxon>Roseomonas</taxon>
    </lineage>
</organism>
<dbReference type="Gene3D" id="2.40.420.20">
    <property type="match status" value="1"/>
</dbReference>
<evidence type="ECO:0000256" key="4">
    <source>
        <dbReference type="SAM" id="MobiDB-lite"/>
    </source>
</evidence>
<name>A0A940MTZ8_9PROT</name>
<dbReference type="PANTHER" id="PTHR30158">
    <property type="entry name" value="ACRA/E-RELATED COMPONENT OF DRUG EFFLUX TRANSPORTER"/>
    <property type="match status" value="1"/>
</dbReference>
<dbReference type="InterPro" id="IPR058626">
    <property type="entry name" value="MdtA-like_b-barrel"/>
</dbReference>
<feature type="chain" id="PRO_5037465809" evidence="5">
    <location>
        <begin position="45"/>
        <end position="491"/>
    </location>
</feature>
<dbReference type="InterPro" id="IPR058625">
    <property type="entry name" value="MdtA-like_BSH"/>
</dbReference>
<sequence length="491" mass="50657">MMRRNPPAIALQGRAAPRNAVPRAAPLLVLPLLALMAGASPALAQFGPQGPPAVGIMEAARRPVTESTDFVGRVEALERVDIIARVTGYLQERLFQEGQEVKKGDPLYRIERQTFEADLARAQATVASADAELANARVTLSRAQELSRTGAGTRVSLDNAVAQERTANAQLLSARAAARAAEINLGYTEITSPIDGKIGRTNLTIGNVVGPSAGSLAVIVSQDPMRVSFPVSQRQALELRDRYAGRGGVDAVVIRFRTVDGKTYPQTGRIEFIDNQINRNTDSILIRARVPNPPNGPGGDRQLIDGQFVNVAVEGAEPVQAITIPRSAVLQDQQGTYAFVVDAENKAQRRNLRLGRSTPQTAVIEEGLNPGDKVIVEGIQRVRPGQPVNAAAANPPPGPPAQGAAGTPAAAPASAPSGNAANSNTPAGNAATGNAPASAAPGRANQGTAQGGPNGAGASPPGAPAAPNTGQPGTSQPQAAQPPANQSGTAR</sequence>
<dbReference type="Pfam" id="PF25876">
    <property type="entry name" value="HH_MFP_RND"/>
    <property type="match status" value="1"/>
</dbReference>
<keyword evidence="11" id="KW-1185">Reference proteome</keyword>
<keyword evidence="5" id="KW-0732">Signal</keyword>
<dbReference type="Pfam" id="PF25917">
    <property type="entry name" value="BSH_RND"/>
    <property type="match status" value="1"/>
</dbReference>
<comment type="subcellular location">
    <subcellularLocation>
        <location evidence="1">Cell envelope</location>
    </subcellularLocation>
</comment>
<protein>
    <submittedName>
        <fullName evidence="10">Efflux RND transporter periplasmic adaptor subunit</fullName>
    </submittedName>
</protein>
<proteinExistence type="inferred from homology"/>
<keyword evidence="3" id="KW-0175">Coiled coil</keyword>
<dbReference type="InterPro" id="IPR058624">
    <property type="entry name" value="MdtA-like_HH"/>
</dbReference>
<dbReference type="EMBL" id="JAGIZA010000005">
    <property type="protein sequence ID" value="MBP0493399.1"/>
    <property type="molecule type" value="Genomic_DNA"/>
</dbReference>
<dbReference type="Proteomes" id="UP000677537">
    <property type="component" value="Unassembled WGS sequence"/>
</dbReference>
<feature type="domain" description="Multidrug resistance protein MdtA-like C-terminal permuted SH3" evidence="9">
    <location>
        <begin position="320"/>
        <end position="381"/>
    </location>
</feature>
<dbReference type="PANTHER" id="PTHR30158:SF3">
    <property type="entry name" value="MULTIDRUG EFFLUX PUMP SUBUNIT ACRA-RELATED"/>
    <property type="match status" value="1"/>
</dbReference>
<evidence type="ECO:0000256" key="3">
    <source>
        <dbReference type="SAM" id="Coils"/>
    </source>
</evidence>
<evidence type="ECO:0000256" key="5">
    <source>
        <dbReference type="SAM" id="SignalP"/>
    </source>
</evidence>
<evidence type="ECO:0000259" key="9">
    <source>
        <dbReference type="Pfam" id="PF25967"/>
    </source>
</evidence>
<dbReference type="GO" id="GO:0030313">
    <property type="term" value="C:cell envelope"/>
    <property type="evidence" value="ECO:0007669"/>
    <property type="project" value="UniProtKB-SubCell"/>
</dbReference>
<evidence type="ECO:0000313" key="10">
    <source>
        <dbReference type="EMBL" id="MBP0493399.1"/>
    </source>
</evidence>
<dbReference type="Gene3D" id="2.40.30.170">
    <property type="match status" value="1"/>
</dbReference>
<gene>
    <name evidence="10" type="ORF">J5Y10_11485</name>
</gene>
<dbReference type="AlphaFoldDB" id="A0A940MTZ8"/>
<feature type="domain" description="Multidrug resistance protein MdtA-like beta-barrel" evidence="8">
    <location>
        <begin position="224"/>
        <end position="314"/>
    </location>
</feature>
<dbReference type="Gene3D" id="2.40.50.100">
    <property type="match status" value="1"/>
</dbReference>
<dbReference type="GO" id="GO:0046677">
    <property type="term" value="P:response to antibiotic"/>
    <property type="evidence" value="ECO:0007669"/>
    <property type="project" value="TreeGrafter"/>
</dbReference>
<reference evidence="10" key="1">
    <citation type="submission" date="2021-03" db="EMBL/GenBank/DDBJ databases">
        <authorList>
            <person name="So Y."/>
        </authorList>
    </citation>
    <scope>NUCLEOTIDE SEQUENCE</scope>
    <source>
        <strain evidence="10">SG15</strain>
    </source>
</reference>
<evidence type="ECO:0000259" key="6">
    <source>
        <dbReference type="Pfam" id="PF25876"/>
    </source>
</evidence>
<comment type="similarity">
    <text evidence="2">Belongs to the membrane fusion protein (MFP) (TC 8.A.1) family.</text>
</comment>
<dbReference type="InterPro" id="IPR058627">
    <property type="entry name" value="MdtA-like_C"/>
</dbReference>
<dbReference type="FunFam" id="2.40.420.20:FF:000001">
    <property type="entry name" value="Efflux RND transporter periplasmic adaptor subunit"/>
    <property type="match status" value="1"/>
</dbReference>
<feature type="compositionally biased region" description="Low complexity" evidence="4">
    <location>
        <begin position="456"/>
        <end position="484"/>
    </location>
</feature>
<dbReference type="Pfam" id="PF25944">
    <property type="entry name" value="Beta-barrel_RND"/>
    <property type="match status" value="1"/>
</dbReference>
<dbReference type="GO" id="GO:0022857">
    <property type="term" value="F:transmembrane transporter activity"/>
    <property type="evidence" value="ECO:0007669"/>
    <property type="project" value="InterPro"/>
</dbReference>
<evidence type="ECO:0000256" key="2">
    <source>
        <dbReference type="ARBA" id="ARBA00009477"/>
    </source>
</evidence>
<dbReference type="GO" id="GO:0005886">
    <property type="term" value="C:plasma membrane"/>
    <property type="evidence" value="ECO:0007669"/>
    <property type="project" value="TreeGrafter"/>
</dbReference>
<dbReference type="InterPro" id="IPR006143">
    <property type="entry name" value="RND_pump_MFP"/>
</dbReference>
<feature type="region of interest" description="Disordered" evidence="4">
    <location>
        <begin position="387"/>
        <end position="491"/>
    </location>
</feature>
<feature type="signal peptide" evidence="5">
    <location>
        <begin position="1"/>
        <end position="44"/>
    </location>
</feature>
<feature type="domain" description="Multidrug resistance protein MdtA-like barrel-sandwich hybrid" evidence="7">
    <location>
        <begin position="79"/>
        <end position="214"/>
    </location>
</feature>
<evidence type="ECO:0000259" key="8">
    <source>
        <dbReference type="Pfam" id="PF25944"/>
    </source>
</evidence>
<accession>A0A940MTZ8</accession>
<feature type="coiled-coil region" evidence="3">
    <location>
        <begin position="112"/>
        <end position="146"/>
    </location>
</feature>
<dbReference type="SUPFAM" id="SSF111369">
    <property type="entry name" value="HlyD-like secretion proteins"/>
    <property type="match status" value="1"/>
</dbReference>
<feature type="domain" description="Multidrug resistance protein MdtA-like alpha-helical hairpin" evidence="6">
    <location>
        <begin position="119"/>
        <end position="188"/>
    </location>
</feature>